<protein>
    <recommendedName>
        <fullName evidence="2">Aminoglycoside phosphotransferase domain-containing protein</fullName>
    </recommendedName>
</protein>
<dbReference type="InterPro" id="IPR002575">
    <property type="entry name" value="Aminoglycoside_PTrfase"/>
</dbReference>
<gene>
    <name evidence="3" type="ORF">ABVK25_010502</name>
</gene>
<accession>A0ABR4AU63</accession>
<evidence type="ECO:0000313" key="4">
    <source>
        <dbReference type="Proteomes" id="UP001590951"/>
    </source>
</evidence>
<evidence type="ECO:0000259" key="2">
    <source>
        <dbReference type="Pfam" id="PF01636"/>
    </source>
</evidence>
<organism evidence="3 4">
    <name type="scientific">Lepraria finkii</name>
    <dbReference type="NCBI Taxonomy" id="1340010"/>
    <lineage>
        <taxon>Eukaryota</taxon>
        <taxon>Fungi</taxon>
        <taxon>Dikarya</taxon>
        <taxon>Ascomycota</taxon>
        <taxon>Pezizomycotina</taxon>
        <taxon>Lecanoromycetes</taxon>
        <taxon>OSLEUM clade</taxon>
        <taxon>Lecanoromycetidae</taxon>
        <taxon>Lecanorales</taxon>
        <taxon>Lecanorineae</taxon>
        <taxon>Stereocaulaceae</taxon>
        <taxon>Lepraria</taxon>
    </lineage>
</organism>
<dbReference type="Pfam" id="PF01636">
    <property type="entry name" value="APH"/>
    <property type="match status" value="1"/>
</dbReference>
<keyword evidence="4" id="KW-1185">Reference proteome</keyword>
<proteinExistence type="predicted"/>
<reference evidence="3 4" key="1">
    <citation type="submission" date="2024-09" db="EMBL/GenBank/DDBJ databases">
        <title>Rethinking Asexuality: The Enigmatic Case of Functional Sexual Genes in Lepraria (Stereocaulaceae).</title>
        <authorList>
            <person name="Doellman M."/>
            <person name="Sun Y."/>
            <person name="Barcenas-Pena A."/>
            <person name="Lumbsch H.T."/>
            <person name="Grewe F."/>
        </authorList>
    </citation>
    <scope>NUCLEOTIDE SEQUENCE [LARGE SCALE GENOMIC DNA]</scope>
    <source>
        <strain evidence="3 4">Grewe 0041</strain>
    </source>
</reference>
<evidence type="ECO:0000313" key="3">
    <source>
        <dbReference type="EMBL" id="KAL2049235.1"/>
    </source>
</evidence>
<dbReference type="SUPFAM" id="SSF56112">
    <property type="entry name" value="Protein kinase-like (PK-like)"/>
    <property type="match status" value="1"/>
</dbReference>
<dbReference type="InterPro" id="IPR011009">
    <property type="entry name" value="Kinase-like_dom_sf"/>
</dbReference>
<comment type="caution">
    <text evidence="3">The sequence shown here is derived from an EMBL/GenBank/DDBJ whole genome shotgun (WGS) entry which is preliminary data.</text>
</comment>
<sequence>MQFRLSPLHDGNSSRRFSTPAREANSHKPSEKSSPDHHTSPNQDLVTSHAIGQCFATKFQQFEDHTNLKALEPEVYTEIVSIGANLHLLDALPPVLMHHDLVAQKIFVNETGGLTGVIDWDGAGIEAFGMMIFALYEAFFGGMEVLETAFWDTLWEHVAPGMSRGGSEEAAWTALGVRIVNRFFAARMLEEIDLGKGNPARSLDYAKGVLLHIRDPRNQSATK</sequence>
<dbReference type="Gene3D" id="3.90.1200.10">
    <property type="match status" value="1"/>
</dbReference>
<name>A0ABR4AU63_9LECA</name>
<evidence type="ECO:0000256" key="1">
    <source>
        <dbReference type="SAM" id="MobiDB-lite"/>
    </source>
</evidence>
<feature type="domain" description="Aminoglycoside phosphotransferase" evidence="2">
    <location>
        <begin position="86"/>
        <end position="125"/>
    </location>
</feature>
<dbReference type="EMBL" id="JBHFEH010000068">
    <property type="protein sequence ID" value="KAL2049235.1"/>
    <property type="molecule type" value="Genomic_DNA"/>
</dbReference>
<feature type="region of interest" description="Disordered" evidence="1">
    <location>
        <begin position="1"/>
        <end position="43"/>
    </location>
</feature>
<dbReference type="Proteomes" id="UP001590951">
    <property type="component" value="Unassembled WGS sequence"/>
</dbReference>
<feature type="compositionally biased region" description="Basic and acidic residues" evidence="1">
    <location>
        <begin position="24"/>
        <end position="39"/>
    </location>
</feature>